<reference evidence="8 9" key="1">
    <citation type="journal article" date="2023" name="Insect Mol. Biol.">
        <title>Genome sequencing provides insights into the evolution of gene families encoding plant cell wall-degrading enzymes in longhorned beetles.</title>
        <authorList>
            <person name="Shin N.R."/>
            <person name="Okamura Y."/>
            <person name="Kirsch R."/>
            <person name="Pauchet Y."/>
        </authorList>
    </citation>
    <scope>NUCLEOTIDE SEQUENCE [LARGE SCALE GENOMIC DNA]</scope>
    <source>
        <strain evidence="8">EAD_L_NR</strain>
    </source>
</reference>
<feature type="repeat" description="ANK" evidence="7">
    <location>
        <begin position="92"/>
        <end position="124"/>
    </location>
</feature>
<dbReference type="SUPFAM" id="SSF48403">
    <property type="entry name" value="Ankyrin repeat"/>
    <property type="match status" value="2"/>
</dbReference>
<dbReference type="Proteomes" id="UP001159042">
    <property type="component" value="Unassembled WGS sequence"/>
</dbReference>
<evidence type="ECO:0000256" key="6">
    <source>
        <dbReference type="ARBA" id="ARBA00072197"/>
    </source>
</evidence>
<proteinExistence type="inferred from homology"/>
<evidence type="ECO:0000256" key="4">
    <source>
        <dbReference type="ARBA" id="ARBA00023043"/>
    </source>
</evidence>
<evidence type="ECO:0000256" key="2">
    <source>
        <dbReference type="ARBA" id="ARBA00022737"/>
    </source>
</evidence>
<comment type="pathway">
    <text evidence="1">Protein modification; protein ubiquitination.</text>
</comment>
<evidence type="ECO:0000256" key="3">
    <source>
        <dbReference type="ARBA" id="ARBA00022786"/>
    </source>
</evidence>
<dbReference type="Gene3D" id="1.25.40.20">
    <property type="entry name" value="Ankyrin repeat-containing domain"/>
    <property type="match status" value="3"/>
</dbReference>
<organism evidence="8 9">
    <name type="scientific">Exocentrus adspersus</name>
    <dbReference type="NCBI Taxonomy" id="1586481"/>
    <lineage>
        <taxon>Eukaryota</taxon>
        <taxon>Metazoa</taxon>
        <taxon>Ecdysozoa</taxon>
        <taxon>Arthropoda</taxon>
        <taxon>Hexapoda</taxon>
        <taxon>Insecta</taxon>
        <taxon>Pterygota</taxon>
        <taxon>Neoptera</taxon>
        <taxon>Endopterygota</taxon>
        <taxon>Coleoptera</taxon>
        <taxon>Polyphaga</taxon>
        <taxon>Cucujiformia</taxon>
        <taxon>Chrysomeloidea</taxon>
        <taxon>Cerambycidae</taxon>
        <taxon>Lamiinae</taxon>
        <taxon>Acanthocinini</taxon>
        <taxon>Exocentrus</taxon>
    </lineage>
</organism>
<comment type="similarity">
    <text evidence="5">Belongs to the fem-1 family.</text>
</comment>
<name>A0AAV8WHQ2_9CUCU</name>
<keyword evidence="4 7" id="KW-0040">ANK repeat</keyword>
<dbReference type="EMBL" id="JANEYG010000001">
    <property type="protein sequence ID" value="KAJ8925286.1"/>
    <property type="molecule type" value="Genomic_DNA"/>
</dbReference>
<evidence type="ECO:0000256" key="5">
    <source>
        <dbReference type="ARBA" id="ARBA00038500"/>
    </source>
</evidence>
<feature type="repeat" description="ANK" evidence="7">
    <location>
        <begin position="125"/>
        <end position="157"/>
    </location>
</feature>
<dbReference type="PROSITE" id="PS50088">
    <property type="entry name" value="ANK_REPEAT"/>
    <property type="match status" value="4"/>
</dbReference>
<feature type="repeat" description="ANK" evidence="7">
    <location>
        <begin position="158"/>
        <end position="190"/>
    </location>
</feature>
<dbReference type="Pfam" id="PF00023">
    <property type="entry name" value="Ank"/>
    <property type="match status" value="1"/>
</dbReference>
<dbReference type="PROSITE" id="PS50297">
    <property type="entry name" value="ANK_REP_REGION"/>
    <property type="match status" value="4"/>
</dbReference>
<keyword evidence="2" id="KW-0677">Repeat</keyword>
<dbReference type="Pfam" id="PF12796">
    <property type="entry name" value="Ank_2"/>
    <property type="match status" value="2"/>
</dbReference>
<dbReference type="GO" id="GO:0003006">
    <property type="term" value="P:developmental process involved in reproduction"/>
    <property type="evidence" value="ECO:0007669"/>
    <property type="project" value="UniProtKB-ARBA"/>
</dbReference>
<evidence type="ECO:0000256" key="7">
    <source>
        <dbReference type="PROSITE-ProRule" id="PRU00023"/>
    </source>
</evidence>
<dbReference type="GO" id="GO:0043161">
    <property type="term" value="P:proteasome-mediated ubiquitin-dependent protein catabolic process"/>
    <property type="evidence" value="ECO:0007669"/>
    <property type="project" value="UniProtKB-ARBA"/>
</dbReference>
<comment type="caution">
    <text evidence="8">The sequence shown here is derived from an EMBL/GenBank/DDBJ whole genome shotgun (WGS) entry which is preliminary data.</text>
</comment>
<evidence type="ECO:0000256" key="1">
    <source>
        <dbReference type="ARBA" id="ARBA00004906"/>
    </source>
</evidence>
<keyword evidence="3" id="KW-0833">Ubl conjugation pathway</keyword>
<evidence type="ECO:0000313" key="8">
    <source>
        <dbReference type="EMBL" id="KAJ8925286.1"/>
    </source>
</evidence>
<protein>
    <recommendedName>
        <fullName evidence="6">Protein fem-1 homolog B</fullName>
    </recommendedName>
</protein>
<dbReference type="PANTHER" id="PTHR24173">
    <property type="entry name" value="ANKYRIN REPEAT CONTAINING"/>
    <property type="match status" value="1"/>
</dbReference>
<dbReference type="PANTHER" id="PTHR24173:SF78">
    <property type="entry name" value="PROTEIN FEM-1 HOMOLOG B"/>
    <property type="match status" value="1"/>
</dbReference>
<dbReference type="PRINTS" id="PR01415">
    <property type="entry name" value="ANKYRIN"/>
</dbReference>
<dbReference type="SMART" id="SM00248">
    <property type="entry name" value="ANK"/>
    <property type="match status" value="8"/>
</dbReference>
<gene>
    <name evidence="8" type="ORF">NQ315_009114</name>
</gene>
<evidence type="ECO:0000313" key="9">
    <source>
        <dbReference type="Proteomes" id="UP001159042"/>
    </source>
</evidence>
<feature type="repeat" description="ANK" evidence="7">
    <location>
        <begin position="191"/>
        <end position="223"/>
    </location>
</feature>
<keyword evidence="9" id="KW-1185">Reference proteome</keyword>
<accession>A0AAV8WHQ2</accession>
<dbReference type="FunFam" id="1.25.40.20:FF:000264">
    <property type="entry name" value="Fem-1 homolog B"/>
    <property type="match status" value="1"/>
</dbReference>
<dbReference type="InterPro" id="IPR002110">
    <property type="entry name" value="Ankyrin_rpt"/>
</dbReference>
<sequence length="642" mass="71995">MYEPREQLKNRIYYAAKDGMSIALYTLVNDVDKNEVNNLINEKISEDDGQACTPLIVAARNGHDKVVRMLLTKFCPNLEEEGIVKFDGYVIEGASALWCAACAGHLHICKTLVKAGADVNHPTRTNSTPLRAACFDGRLDIVKYLTYHNANIHIANKYNNTCLMIASYKGHLDVVSFLLENGANPDEKALCGATALHFAAECGYVEVVRELLKYNAKFFCNDAGMTPIKAAAERTRDDVVEYLLERSEISIEERVEALELLGASYANDKENYDLAKAYKYMLMSMKLRYEDPNNPVKKNLIPPIPAYENWVECQTVSELEAIQGNNNSLHMEALTIRERILGTHNPEVPHPVIYRGAVFADNARFDRCLELWLHALKLRQKNYVSVVKDLLRFAQVFSQMLHVGVNVSYSHVIEVLSAAISELERNKDKLCRPGPKDDPEAVMDDIEGNLTTTLYLLTILTRLMKQCSEEETFNVKRMVFTLNQLQITLRDGQSLLHLSCNAETPVDDFHTNDICKFPCAETTKLLIKCGADVNAMDLEGNTPLHVIVNYHKAISDFMTLHSIITDLTENGAHMDCVNKRGETPLESSATGVAEIILKTQMKLSLKCMAANAVKHHRLTYQGQVPRALESFIELHGPGIKKA</sequence>
<dbReference type="InterPro" id="IPR036770">
    <property type="entry name" value="Ankyrin_rpt-contain_sf"/>
</dbReference>
<dbReference type="AlphaFoldDB" id="A0AAV8WHQ2"/>